<dbReference type="InterPro" id="IPR007451">
    <property type="entry name" value="HflD"/>
</dbReference>
<organism evidence="5 6">
    <name type="scientific">Kangiella sediminilitoris</name>
    <dbReference type="NCBI Taxonomy" id="1144748"/>
    <lineage>
        <taxon>Bacteria</taxon>
        <taxon>Pseudomonadati</taxon>
        <taxon>Pseudomonadota</taxon>
        <taxon>Gammaproteobacteria</taxon>
        <taxon>Kangiellales</taxon>
        <taxon>Kangiellaceae</taxon>
        <taxon>Kangiella</taxon>
    </lineage>
</organism>
<dbReference type="KEGG" id="ksd:KS2013_1259"/>
<dbReference type="Pfam" id="PF04356">
    <property type="entry name" value="DUF489"/>
    <property type="match status" value="1"/>
</dbReference>
<dbReference type="Gene3D" id="1.10.3890.10">
    <property type="entry name" value="HflD-like"/>
    <property type="match status" value="1"/>
</dbReference>
<dbReference type="GO" id="GO:0005886">
    <property type="term" value="C:plasma membrane"/>
    <property type="evidence" value="ECO:0007669"/>
    <property type="project" value="UniProtKB-SubCell"/>
</dbReference>
<protein>
    <recommendedName>
        <fullName evidence="4">High frequency lysogenization protein HflD homolog</fullName>
    </recommendedName>
</protein>
<dbReference type="Proteomes" id="UP000094147">
    <property type="component" value="Chromosome"/>
</dbReference>
<dbReference type="PATRIC" id="fig|1144748.3.peg.1270"/>
<keyword evidence="1 4" id="KW-1003">Cell membrane</keyword>
<comment type="subcellular location">
    <subcellularLocation>
        <location evidence="4">Cytoplasm</location>
    </subcellularLocation>
    <subcellularLocation>
        <location evidence="4">Cell membrane</location>
        <topology evidence="4">Peripheral membrane protein</topology>
        <orientation evidence="4">Cytoplasmic side</orientation>
    </subcellularLocation>
</comment>
<dbReference type="EMBL" id="CP012418">
    <property type="protein sequence ID" value="AOE49976.1"/>
    <property type="molecule type" value="Genomic_DNA"/>
</dbReference>
<reference evidence="6" key="1">
    <citation type="submission" date="2015-08" db="EMBL/GenBank/DDBJ databases">
        <authorList>
            <person name="Kim K.M."/>
        </authorList>
    </citation>
    <scope>NUCLEOTIDE SEQUENCE [LARGE SCALE GENOMIC DNA]</scope>
    <source>
        <strain evidence="6">KCTC 23892</strain>
    </source>
</reference>
<dbReference type="PANTHER" id="PTHR38100:SF1">
    <property type="entry name" value="HIGH FREQUENCY LYSOGENIZATION PROTEIN HFLD"/>
    <property type="match status" value="1"/>
</dbReference>
<dbReference type="InterPro" id="IPR035932">
    <property type="entry name" value="HflD-like_sf"/>
</dbReference>
<dbReference type="NCBIfam" id="NF001246">
    <property type="entry name" value="PRK00218.1-2"/>
    <property type="match status" value="1"/>
</dbReference>
<keyword evidence="6" id="KW-1185">Reference proteome</keyword>
<keyword evidence="2 4" id="KW-0963">Cytoplasm</keyword>
<evidence type="ECO:0000313" key="6">
    <source>
        <dbReference type="Proteomes" id="UP000094147"/>
    </source>
</evidence>
<keyword evidence="3 4" id="KW-0472">Membrane</keyword>
<evidence type="ECO:0000256" key="4">
    <source>
        <dbReference type="HAMAP-Rule" id="MF_00695"/>
    </source>
</evidence>
<accession>A0A1B3BB30</accession>
<dbReference type="SUPFAM" id="SSF101322">
    <property type="entry name" value="YcfC-like"/>
    <property type="match status" value="1"/>
</dbReference>
<name>A0A1B3BB30_9GAMM</name>
<gene>
    <name evidence="4" type="primary">hflD</name>
    <name evidence="5" type="ORF">KS2013_1259</name>
</gene>
<comment type="similarity">
    <text evidence="4">Belongs to the HflD family.</text>
</comment>
<dbReference type="HAMAP" id="MF_00695">
    <property type="entry name" value="HflD_protein"/>
    <property type="match status" value="1"/>
</dbReference>
<dbReference type="PANTHER" id="PTHR38100">
    <property type="entry name" value="HIGH FREQUENCY LYSOGENIZATION PROTEIN HFLD"/>
    <property type="match status" value="1"/>
</dbReference>
<dbReference type="OrthoDB" id="9788031at2"/>
<sequence length="204" mass="23215">MTNYNFSDSVIALAAISQAIYCVKDISRKGQTDPVDMEIMIESLLKTDADSTEEIYKNHKYLTTGLRFLVEQLSGPRTDAEFSRYLVNILSLQKRFSNDANMQKVMGSRVAQAKRLYEYQEKIDQDLIEQLAHIYKDTISTYPTKIQVSGNSQYLQQSANQAKIRALLLSAIRAAVLWHQVGGKKRHFLLSKNKIIETAKAYLA</sequence>
<dbReference type="GO" id="GO:0005737">
    <property type="term" value="C:cytoplasm"/>
    <property type="evidence" value="ECO:0007669"/>
    <property type="project" value="UniProtKB-SubCell"/>
</dbReference>
<evidence type="ECO:0000256" key="2">
    <source>
        <dbReference type="ARBA" id="ARBA00022490"/>
    </source>
</evidence>
<dbReference type="AlphaFoldDB" id="A0A1B3BB30"/>
<evidence type="ECO:0000256" key="1">
    <source>
        <dbReference type="ARBA" id="ARBA00022475"/>
    </source>
</evidence>
<dbReference type="RefSeq" id="WP_068991311.1">
    <property type="nucleotide sequence ID" value="NZ_CP012418.1"/>
</dbReference>
<evidence type="ECO:0000313" key="5">
    <source>
        <dbReference type="EMBL" id="AOE49976.1"/>
    </source>
</evidence>
<proteinExistence type="inferred from homology"/>
<dbReference type="STRING" id="1144748.KS2013_1259"/>
<evidence type="ECO:0000256" key="3">
    <source>
        <dbReference type="ARBA" id="ARBA00023136"/>
    </source>
</evidence>